<protein>
    <submittedName>
        <fullName evidence="2">Uncharacterized protein</fullName>
    </submittedName>
</protein>
<dbReference type="OrthoDB" id="292264at2"/>
<feature type="transmembrane region" description="Helical" evidence="1">
    <location>
        <begin position="20"/>
        <end position="39"/>
    </location>
</feature>
<evidence type="ECO:0000313" key="3">
    <source>
        <dbReference type="Proteomes" id="UP000426246"/>
    </source>
</evidence>
<keyword evidence="1" id="KW-0472">Membrane</keyword>
<dbReference type="AlphaFoldDB" id="A0A6B8RNE6"/>
<name>A0A6B8RNE6_9BACL</name>
<feature type="transmembrane region" description="Helical" evidence="1">
    <location>
        <begin position="60"/>
        <end position="84"/>
    </location>
</feature>
<evidence type="ECO:0000256" key="1">
    <source>
        <dbReference type="SAM" id="Phobius"/>
    </source>
</evidence>
<keyword evidence="1" id="KW-1133">Transmembrane helix</keyword>
<dbReference type="RefSeq" id="WP_155702396.1">
    <property type="nucleotide sequence ID" value="NZ_CP034235.1"/>
</dbReference>
<evidence type="ECO:0000313" key="2">
    <source>
        <dbReference type="EMBL" id="QGQ97294.1"/>
    </source>
</evidence>
<reference evidence="3" key="1">
    <citation type="submission" date="2018-11" db="EMBL/GenBank/DDBJ databases">
        <title>Complete genome sequence of Paenibacillus sp. ML311-T8.</title>
        <authorList>
            <person name="Nam Y.-D."/>
            <person name="Kang J."/>
            <person name="Chung W.-H."/>
            <person name="Park Y.S."/>
        </authorList>
    </citation>
    <scope>NUCLEOTIDE SEQUENCE [LARGE SCALE GENOMIC DNA]</scope>
    <source>
        <strain evidence="3">ML311-T8</strain>
    </source>
</reference>
<sequence>MKIIGIEGMTQKNIEYELQMGGKFVIYTYSISVLVLSFKRSSDIYFHKHNEGRVKKGLKFTLLSAVLGWWGIPWGPIYTIGALITNFGGGKDVTQEVNKYISSQVVY</sequence>
<gene>
    <name evidence="2" type="ORF">EHS13_21590</name>
</gene>
<accession>A0A6B8RNE6</accession>
<dbReference type="EMBL" id="CP034235">
    <property type="protein sequence ID" value="QGQ97294.1"/>
    <property type="molecule type" value="Genomic_DNA"/>
</dbReference>
<dbReference type="KEGG" id="ppsc:EHS13_21590"/>
<keyword evidence="3" id="KW-1185">Reference proteome</keyword>
<proteinExistence type="predicted"/>
<dbReference type="Proteomes" id="UP000426246">
    <property type="component" value="Chromosome"/>
</dbReference>
<organism evidence="2 3">
    <name type="scientific">Paenibacillus psychroresistens</name>
    <dbReference type="NCBI Taxonomy" id="1778678"/>
    <lineage>
        <taxon>Bacteria</taxon>
        <taxon>Bacillati</taxon>
        <taxon>Bacillota</taxon>
        <taxon>Bacilli</taxon>
        <taxon>Bacillales</taxon>
        <taxon>Paenibacillaceae</taxon>
        <taxon>Paenibacillus</taxon>
    </lineage>
</organism>
<keyword evidence="1" id="KW-0812">Transmembrane</keyword>